<dbReference type="PANTHER" id="PTHR32014">
    <property type="entry name" value="BCL-2-MODIFYING FACTOR"/>
    <property type="match status" value="1"/>
</dbReference>
<gene>
    <name evidence="1" type="ORF">AGOR_G00106460</name>
</gene>
<dbReference type="PANTHER" id="PTHR32014:SF2">
    <property type="entry name" value="BCL-2-MODIFYING FACTOR"/>
    <property type="match status" value="1"/>
</dbReference>
<dbReference type="GO" id="GO:0016459">
    <property type="term" value="C:myosin complex"/>
    <property type="evidence" value="ECO:0007669"/>
    <property type="project" value="TreeGrafter"/>
</dbReference>
<dbReference type="GO" id="GO:0006915">
    <property type="term" value="P:apoptotic process"/>
    <property type="evidence" value="ECO:0007669"/>
    <property type="project" value="InterPro"/>
</dbReference>
<name>A0A8T3DH53_9TELE</name>
<proteinExistence type="predicted"/>
<evidence type="ECO:0000313" key="1">
    <source>
        <dbReference type="EMBL" id="KAI1895456.1"/>
    </source>
</evidence>
<feature type="non-terminal residue" evidence="1">
    <location>
        <position position="1"/>
    </location>
</feature>
<evidence type="ECO:0000313" key="2">
    <source>
        <dbReference type="Proteomes" id="UP000829720"/>
    </source>
</evidence>
<dbReference type="InterPro" id="IPR028192">
    <property type="entry name" value="BMF"/>
</dbReference>
<dbReference type="OrthoDB" id="9934797at2759"/>
<dbReference type="AlphaFoldDB" id="A0A8T3DH53"/>
<sequence length="200" mass="23540">WRDKDKTYFEERKRTNLFKGRHHQLATSKDKSTGGRLSLRLLMDDDEDDVFQSIPHRWNTTFREIKYEDRGTQTPSPALGQDDNMLPCGVAQEPRRLFYGNAGFRLHFPALFEHGGDQELREEVALGEAARSEERPVLSAEVQIGQKLQMIGDQFHKDHLNLYHRNQRNQRPGWWRLAMALYTFLFEREGVARQQQADQR</sequence>
<dbReference type="EMBL" id="JAERUA010000009">
    <property type="protein sequence ID" value="KAI1895456.1"/>
    <property type="molecule type" value="Genomic_DNA"/>
</dbReference>
<dbReference type="GO" id="GO:0010507">
    <property type="term" value="P:negative regulation of autophagy"/>
    <property type="evidence" value="ECO:0007669"/>
    <property type="project" value="TreeGrafter"/>
</dbReference>
<keyword evidence="2" id="KW-1185">Reference proteome</keyword>
<dbReference type="Proteomes" id="UP000829720">
    <property type="component" value="Unassembled WGS sequence"/>
</dbReference>
<dbReference type="GO" id="GO:0043065">
    <property type="term" value="P:positive regulation of apoptotic process"/>
    <property type="evidence" value="ECO:0007669"/>
    <property type="project" value="TreeGrafter"/>
</dbReference>
<dbReference type="Pfam" id="PF15185">
    <property type="entry name" value="BMF"/>
    <property type="match status" value="1"/>
</dbReference>
<reference evidence="1" key="1">
    <citation type="submission" date="2021-01" db="EMBL/GenBank/DDBJ databases">
        <authorList>
            <person name="Zahm M."/>
            <person name="Roques C."/>
            <person name="Cabau C."/>
            <person name="Klopp C."/>
            <person name="Donnadieu C."/>
            <person name="Jouanno E."/>
            <person name="Lampietro C."/>
            <person name="Louis A."/>
            <person name="Herpin A."/>
            <person name="Echchiki A."/>
            <person name="Berthelot C."/>
            <person name="Parey E."/>
            <person name="Roest-Crollius H."/>
            <person name="Braasch I."/>
            <person name="Postlethwait J."/>
            <person name="Bobe J."/>
            <person name="Montfort J."/>
            <person name="Bouchez O."/>
            <person name="Begum T."/>
            <person name="Mejri S."/>
            <person name="Adams A."/>
            <person name="Chen W.-J."/>
            <person name="Guiguen Y."/>
        </authorList>
    </citation>
    <scope>NUCLEOTIDE SEQUENCE</scope>
    <source>
        <tissue evidence="1">Blood</tissue>
    </source>
</reference>
<organism evidence="1 2">
    <name type="scientific">Albula goreensis</name>
    <dbReference type="NCBI Taxonomy" id="1534307"/>
    <lineage>
        <taxon>Eukaryota</taxon>
        <taxon>Metazoa</taxon>
        <taxon>Chordata</taxon>
        <taxon>Craniata</taxon>
        <taxon>Vertebrata</taxon>
        <taxon>Euteleostomi</taxon>
        <taxon>Actinopterygii</taxon>
        <taxon>Neopterygii</taxon>
        <taxon>Teleostei</taxon>
        <taxon>Albuliformes</taxon>
        <taxon>Albulidae</taxon>
        <taxon>Albula</taxon>
    </lineage>
</organism>
<accession>A0A8T3DH53</accession>
<comment type="caution">
    <text evidence="1">The sequence shown here is derived from an EMBL/GenBank/DDBJ whole genome shotgun (WGS) entry which is preliminary data.</text>
</comment>
<protein>
    <submittedName>
        <fullName evidence="1">Uncharacterized protein</fullName>
    </submittedName>
</protein>